<feature type="domain" description="Domain of unknown function at the cortex 1" evidence="1">
    <location>
        <begin position="3"/>
        <end position="262"/>
    </location>
</feature>
<evidence type="ECO:0000259" key="1">
    <source>
        <dbReference type="Pfam" id="PF08588"/>
    </source>
</evidence>
<reference evidence="2 3" key="1">
    <citation type="submission" date="2023-04" db="EMBL/GenBank/DDBJ databases">
        <title>Genome of Basidiobolus ranarum AG-B5.</title>
        <authorList>
            <person name="Stajich J.E."/>
            <person name="Carter-House D."/>
            <person name="Gryganskyi A."/>
        </authorList>
    </citation>
    <scope>NUCLEOTIDE SEQUENCE [LARGE SCALE GENOMIC DNA]</scope>
    <source>
        <strain evidence="2 3">AG-B5</strain>
    </source>
</reference>
<sequence length="281" mass="32785">MVLKVSVGPTYDNLKVLKVNDDFHPFLIDSPEFVGRVAIRIKDFNGITPDGSPPIKNSDYFLHHNRRFSMHVEGRFKKDVSAEDIWFGTDFDRKIPIPEVFWLGIKAAEYIDPAMETNNDLEKPWIMSPYICAINAFASWPAPSENPNPTAEDPTFEKTLGPWKWGGEHRLEEQNSFITGHEMSVSKRRKYFFDIDVRHKYKFETSQVFAFDFFAPHMDFNTFDAKLGISFNVEKYMEGHPIRYTCRSKDGKIIYFVLQFEQVHDAEHPEAKPKHHYSFFG</sequence>
<name>A0ABR2W6U1_9FUNG</name>
<dbReference type="PANTHER" id="PTHR34826">
    <property type="entry name" value="UPF0590 PROTEIN C409.17C"/>
    <property type="match status" value="1"/>
</dbReference>
<dbReference type="EMBL" id="JASJQH010006972">
    <property type="protein sequence ID" value="KAK9721650.1"/>
    <property type="molecule type" value="Genomic_DNA"/>
</dbReference>
<evidence type="ECO:0000313" key="3">
    <source>
        <dbReference type="Proteomes" id="UP001479436"/>
    </source>
</evidence>
<dbReference type="InterPro" id="IPR013897">
    <property type="entry name" value="Duc1"/>
</dbReference>
<dbReference type="Proteomes" id="UP001479436">
    <property type="component" value="Unassembled WGS sequence"/>
</dbReference>
<proteinExistence type="predicted"/>
<organism evidence="2 3">
    <name type="scientific">Basidiobolus ranarum</name>
    <dbReference type="NCBI Taxonomy" id="34480"/>
    <lineage>
        <taxon>Eukaryota</taxon>
        <taxon>Fungi</taxon>
        <taxon>Fungi incertae sedis</taxon>
        <taxon>Zoopagomycota</taxon>
        <taxon>Entomophthoromycotina</taxon>
        <taxon>Basidiobolomycetes</taxon>
        <taxon>Basidiobolales</taxon>
        <taxon>Basidiobolaceae</taxon>
        <taxon>Basidiobolus</taxon>
    </lineage>
</organism>
<protein>
    <recommendedName>
        <fullName evidence="1">Domain of unknown function at the cortex 1 domain-containing protein</fullName>
    </recommendedName>
</protein>
<accession>A0ABR2W6U1</accession>
<dbReference type="Pfam" id="PF08588">
    <property type="entry name" value="Duc1"/>
    <property type="match status" value="1"/>
</dbReference>
<keyword evidence="3" id="KW-1185">Reference proteome</keyword>
<comment type="caution">
    <text evidence="2">The sequence shown here is derived from an EMBL/GenBank/DDBJ whole genome shotgun (WGS) entry which is preliminary data.</text>
</comment>
<evidence type="ECO:0000313" key="2">
    <source>
        <dbReference type="EMBL" id="KAK9721650.1"/>
    </source>
</evidence>
<gene>
    <name evidence="2" type="ORF">K7432_003244</name>
</gene>
<dbReference type="PANTHER" id="PTHR34826:SF2">
    <property type="entry name" value="UPF0590 PROTEIN C409.17C"/>
    <property type="match status" value="1"/>
</dbReference>